<organism evidence="2 3">
    <name type="scientific">Actinokineospora cianjurensis</name>
    <dbReference type="NCBI Taxonomy" id="585224"/>
    <lineage>
        <taxon>Bacteria</taxon>
        <taxon>Bacillati</taxon>
        <taxon>Actinomycetota</taxon>
        <taxon>Actinomycetes</taxon>
        <taxon>Pseudonocardiales</taxon>
        <taxon>Pseudonocardiaceae</taxon>
        <taxon>Actinokineospora</taxon>
    </lineage>
</organism>
<comment type="caution">
    <text evidence="2">The sequence shown here is derived from an EMBL/GenBank/DDBJ whole genome shotgun (WGS) entry which is preliminary data.</text>
</comment>
<proteinExistence type="predicted"/>
<feature type="domain" description="Thiopeptide-type bacteriocin biosynthesis" evidence="1">
    <location>
        <begin position="8"/>
        <end position="313"/>
    </location>
</feature>
<gene>
    <name evidence="2" type="ORF">CLV68_3968</name>
</gene>
<evidence type="ECO:0000313" key="2">
    <source>
        <dbReference type="EMBL" id="RLK59479.1"/>
    </source>
</evidence>
<dbReference type="OrthoDB" id="3607295at2"/>
<dbReference type="Proteomes" id="UP000282454">
    <property type="component" value="Unassembled WGS sequence"/>
</dbReference>
<dbReference type="EMBL" id="RCDD01000002">
    <property type="protein sequence ID" value="RLK59479.1"/>
    <property type="molecule type" value="Genomic_DNA"/>
</dbReference>
<protein>
    <submittedName>
        <fullName evidence="2">Thiopeptide-type bacteriocin biosynthesis protein</fullName>
    </submittedName>
</protein>
<accession>A0A421B551</accession>
<sequence length="325" mass="35951">MHDTGYVSAHAFYQGDLDTLIVQGLPGILDDLRGRRLVDDFFFLRYWDGGTHLRLRVRPGPDTERRLVEDLITSRFSEFFARSPANHTMSQEEYGALAASLAEWEGVPSHVEQLYPNNSVALIPYQPEHERYGRGASLAAAERHFGDSSRIALAMLARGLSPDERTTAAASMIMLAWFSVEPDPGRLRRAITVSRYTDTLLGKEKDLVQRGHGQVVRLARHMFALSAHAPGLRNDGLLVRWARSAATLVDELAAEVASGAFSPPSRGWEGSEAASTIEPRLRVLPVIDICAHLLCNRLGVSIAEEAVIRVRLLNALETLSMEDVT</sequence>
<dbReference type="InterPro" id="IPR023809">
    <property type="entry name" value="Thiopep_bacteriocin_synth_dom"/>
</dbReference>
<reference evidence="2 3" key="1">
    <citation type="submission" date="2018-10" db="EMBL/GenBank/DDBJ databases">
        <title>Genomic Encyclopedia of Archaeal and Bacterial Type Strains, Phase II (KMG-II): from individual species to whole genera.</title>
        <authorList>
            <person name="Goeker M."/>
        </authorList>
    </citation>
    <scope>NUCLEOTIDE SEQUENCE [LARGE SCALE GENOMIC DNA]</scope>
    <source>
        <strain evidence="2 3">DSM 45657</strain>
    </source>
</reference>
<evidence type="ECO:0000313" key="3">
    <source>
        <dbReference type="Proteomes" id="UP000282454"/>
    </source>
</evidence>
<name>A0A421B551_9PSEU</name>
<dbReference type="RefSeq" id="WP_121392247.1">
    <property type="nucleotide sequence ID" value="NZ_RCDD01000002.1"/>
</dbReference>
<dbReference type="Pfam" id="PF14028">
    <property type="entry name" value="Lant_dehydr_C"/>
    <property type="match status" value="1"/>
</dbReference>
<keyword evidence="3" id="KW-1185">Reference proteome</keyword>
<evidence type="ECO:0000259" key="1">
    <source>
        <dbReference type="Pfam" id="PF14028"/>
    </source>
</evidence>
<dbReference type="AlphaFoldDB" id="A0A421B551"/>